<dbReference type="NCBIfam" id="TIGR03025">
    <property type="entry name" value="EPS_sugtrans"/>
    <property type="match status" value="1"/>
</dbReference>
<dbReference type="PANTHER" id="PTHR30576">
    <property type="entry name" value="COLANIC BIOSYNTHESIS UDP-GLUCOSE LIPID CARRIER TRANSFERASE"/>
    <property type="match status" value="1"/>
</dbReference>
<feature type="transmembrane region" description="Helical" evidence="7">
    <location>
        <begin position="48"/>
        <end position="67"/>
    </location>
</feature>
<keyword evidence="10" id="KW-1185">Reference proteome</keyword>
<dbReference type="Pfam" id="PF02397">
    <property type="entry name" value="Bac_transf"/>
    <property type="match status" value="1"/>
</dbReference>
<dbReference type="GO" id="GO:0016780">
    <property type="term" value="F:phosphotransferase activity, for other substituted phosphate groups"/>
    <property type="evidence" value="ECO:0007669"/>
    <property type="project" value="TreeGrafter"/>
</dbReference>
<feature type="transmembrane region" description="Helical" evidence="7">
    <location>
        <begin position="279"/>
        <end position="303"/>
    </location>
</feature>
<keyword evidence="6 7" id="KW-0472">Membrane</keyword>
<evidence type="ECO:0000256" key="5">
    <source>
        <dbReference type="ARBA" id="ARBA00022989"/>
    </source>
</evidence>
<dbReference type="Pfam" id="PF13727">
    <property type="entry name" value="CoA_binding_3"/>
    <property type="match status" value="1"/>
</dbReference>
<organism evidence="9 10">
    <name type="scientific">Stygiobacter electus</name>
    <dbReference type="NCBI Taxonomy" id="3032292"/>
    <lineage>
        <taxon>Bacteria</taxon>
        <taxon>Pseudomonadati</taxon>
        <taxon>Ignavibacteriota</taxon>
        <taxon>Ignavibacteria</taxon>
        <taxon>Ignavibacteriales</taxon>
        <taxon>Melioribacteraceae</taxon>
        <taxon>Stygiobacter</taxon>
    </lineage>
</organism>
<dbReference type="Gene3D" id="3.40.50.720">
    <property type="entry name" value="NAD(P)-binding Rossmann-like Domain"/>
    <property type="match status" value="1"/>
</dbReference>
<evidence type="ECO:0000256" key="3">
    <source>
        <dbReference type="ARBA" id="ARBA00022679"/>
    </source>
</evidence>
<dbReference type="AlphaFoldDB" id="A0AAE3NZC2"/>
<dbReference type="PANTHER" id="PTHR30576:SF0">
    <property type="entry name" value="UNDECAPRENYL-PHOSPHATE N-ACETYLGALACTOSAMINYL 1-PHOSPHATE TRANSFERASE-RELATED"/>
    <property type="match status" value="1"/>
</dbReference>
<evidence type="ECO:0000256" key="2">
    <source>
        <dbReference type="ARBA" id="ARBA00006464"/>
    </source>
</evidence>
<evidence type="ECO:0000313" key="9">
    <source>
        <dbReference type="EMBL" id="MDF1610897.1"/>
    </source>
</evidence>
<reference evidence="9" key="1">
    <citation type="submission" date="2023-03" db="EMBL/GenBank/DDBJ databases">
        <title>Stygiobacter electus gen. nov., sp. nov., facultatively anaerobic thermotolerant bacterium of the class Ignavibacteria from a well of Yessentuki mineral water deposit.</title>
        <authorList>
            <person name="Podosokorskaya O.A."/>
            <person name="Elcheninov A.G."/>
            <person name="Petrova N.F."/>
            <person name="Zavarzina D.G."/>
            <person name="Kublanov I.V."/>
            <person name="Merkel A.Y."/>
        </authorList>
    </citation>
    <scope>NUCLEOTIDE SEQUENCE</scope>
    <source>
        <strain evidence="9">09-Me</strain>
    </source>
</reference>
<dbReference type="Proteomes" id="UP001221302">
    <property type="component" value="Unassembled WGS sequence"/>
</dbReference>
<evidence type="ECO:0000256" key="6">
    <source>
        <dbReference type="ARBA" id="ARBA00023136"/>
    </source>
</evidence>
<protein>
    <submittedName>
        <fullName evidence="9">Sugar transferase</fullName>
    </submittedName>
</protein>
<keyword evidence="4 7" id="KW-0812">Transmembrane</keyword>
<dbReference type="EMBL" id="JARGDL010000002">
    <property type="protein sequence ID" value="MDF1610897.1"/>
    <property type="molecule type" value="Genomic_DNA"/>
</dbReference>
<dbReference type="InterPro" id="IPR003362">
    <property type="entry name" value="Bact_transf"/>
</dbReference>
<feature type="transmembrane region" description="Helical" evidence="7">
    <location>
        <begin position="9"/>
        <end position="28"/>
    </location>
</feature>
<name>A0AAE3NZC2_9BACT</name>
<comment type="subcellular location">
    <subcellularLocation>
        <location evidence="1">Membrane</location>
        <topology evidence="1">Multi-pass membrane protein</topology>
    </subcellularLocation>
</comment>
<keyword evidence="3 9" id="KW-0808">Transferase</keyword>
<evidence type="ECO:0000256" key="1">
    <source>
        <dbReference type="ARBA" id="ARBA00004141"/>
    </source>
</evidence>
<feature type="domain" description="Bacterial sugar transferase" evidence="8">
    <location>
        <begin position="277"/>
        <end position="460"/>
    </location>
</feature>
<feature type="transmembrane region" description="Helical" evidence="7">
    <location>
        <begin position="79"/>
        <end position="96"/>
    </location>
</feature>
<dbReference type="InterPro" id="IPR017475">
    <property type="entry name" value="EPS_sugar_tfrase"/>
</dbReference>
<evidence type="ECO:0000313" key="10">
    <source>
        <dbReference type="Proteomes" id="UP001221302"/>
    </source>
</evidence>
<comment type="similarity">
    <text evidence="2">Belongs to the bacterial sugar transferase family.</text>
</comment>
<evidence type="ECO:0000259" key="8">
    <source>
        <dbReference type="Pfam" id="PF02397"/>
    </source>
</evidence>
<dbReference type="RefSeq" id="WP_321534663.1">
    <property type="nucleotide sequence ID" value="NZ_JARGDL010000002.1"/>
</dbReference>
<accession>A0AAE3NZC2</accession>
<evidence type="ECO:0000256" key="4">
    <source>
        <dbReference type="ARBA" id="ARBA00022692"/>
    </source>
</evidence>
<proteinExistence type="inferred from homology"/>
<evidence type="ECO:0000256" key="7">
    <source>
        <dbReference type="SAM" id="Phobius"/>
    </source>
</evidence>
<comment type="caution">
    <text evidence="9">The sequence shown here is derived from an EMBL/GenBank/DDBJ whole genome shotgun (WGS) entry which is preliminary data.</text>
</comment>
<feature type="transmembrane region" description="Helical" evidence="7">
    <location>
        <begin position="108"/>
        <end position="129"/>
    </location>
</feature>
<keyword evidence="5 7" id="KW-1133">Transmembrane helix</keyword>
<gene>
    <name evidence="9" type="ORF">P0M35_01930</name>
</gene>
<dbReference type="GO" id="GO:0016020">
    <property type="term" value="C:membrane"/>
    <property type="evidence" value="ECO:0007669"/>
    <property type="project" value="UniProtKB-SubCell"/>
</dbReference>
<sequence length="468" mass="55462">MDKKVEKILVLLIDFITINLAWFIYFYLRVETGWFELISQPDFFLPMIAIYFYWLIIFTFVGMYRTWFASSRFDEINTLFKASFVGIFIIFFLILYDDYSRGVQNANRFYIFFYWGIFLFVVGFGRILIRSIQRNLLIKGIGRRNALIVGFNDKAKEVCDSIFRFRELGLDLVGFISINENDVNKEYKNLKVVDYEKNLEKVIDENNVKNIIISLNRNDEDIIMGVIERCGEREIEIKMVPDLYDIISGQAKISQLYSFPLIDVMPELMPEWEKKLKRLLDIILSFLLLIVTAPITLITAILIKLDSPGPVFYRQERMGLHGKIFRIVKFRTMYVDAEKNTGPVWSTKDDPRVTRIGKYVRKFRLDEIPQAYNVLKGDMSFVGPRPERPFFVEKLSKEIPLYKRRLKVRPGITGWAQVKHKYDESIEDVKVKLRYDLFYIENMSLRMDFKIIFRTIFVVFFGKGHFEK</sequence>